<reference evidence="1" key="1">
    <citation type="journal article" date="2020" name="Nature">
        <title>Giant virus diversity and host interactions through global metagenomics.</title>
        <authorList>
            <person name="Schulz F."/>
            <person name="Roux S."/>
            <person name="Paez-Espino D."/>
            <person name="Jungbluth S."/>
            <person name="Walsh D.A."/>
            <person name="Denef V.J."/>
            <person name="McMahon K.D."/>
            <person name="Konstantinidis K.T."/>
            <person name="Eloe-Fadrosh E.A."/>
            <person name="Kyrpides N.C."/>
            <person name="Woyke T."/>
        </authorList>
    </citation>
    <scope>NUCLEOTIDE SEQUENCE</scope>
    <source>
        <strain evidence="1">GVMAG-M-3300020185-33</strain>
    </source>
</reference>
<dbReference type="AlphaFoldDB" id="A0A6C0C4P6"/>
<accession>A0A6C0C4P6</accession>
<dbReference type="EMBL" id="MN739339">
    <property type="protein sequence ID" value="QHS99336.1"/>
    <property type="molecule type" value="Genomic_DNA"/>
</dbReference>
<name>A0A6C0C4P6_9ZZZZ</name>
<protein>
    <submittedName>
        <fullName evidence="1">Uncharacterized protein</fullName>
    </submittedName>
</protein>
<proteinExistence type="predicted"/>
<sequence>MSKIIDDYGYRIKITPEEFEAITLVDNGIDPYLKLKNKTLHRDVKKEYKRRLVINISSFMKKSSKNRQLVFKNIHIRKKNTRDKNTIRSNRSYLNKVDWKKLDNLYKQILQIGRTKKKKFPKSRKTRRRKS</sequence>
<organism evidence="1">
    <name type="scientific">viral metagenome</name>
    <dbReference type="NCBI Taxonomy" id="1070528"/>
    <lineage>
        <taxon>unclassified sequences</taxon>
        <taxon>metagenomes</taxon>
        <taxon>organismal metagenomes</taxon>
    </lineage>
</organism>
<evidence type="ECO:0000313" key="1">
    <source>
        <dbReference type="EMBL" id="QHS99336.1"/>
    </source>
</evidence>